<dbReference type="EMBL" id="AYLO01000043">
    <property type="protein sequence ID" value="ESS72891.1"/>
    <property type="molecule type" value="Genomic_DNA"/>
</dbReference>
<evidence type="ECO:0000256" key="2">
    <source>
        <dbReference type="PROSITE-ProRule" id="PRU00169"/>
    </source>
</evidence>
<dbReference type="SUPFAM" id="SSF52172">
    <property type="entry name" value="CheY-like"/>
    <property type="match status" value="1"/>
</dbReference>
<dbReference type="GO" id="GO:0000160">
    <property type="term" value="P:phosphorelay signal transduction system"/>
    <property type="evidence" value="ECO:0007669"/>
    <property type="project" value="InterPro"/>
</dbReference>
<dbReference type="PROSITE" id="PS50110">
    <property type="entry name" value="RESPONSE_REGULATORY"/>
    <property type="match status" value="1"/>
</dbReference>
<comment type="caution">
    <text evidence="4">The sequence shown here is derived from an EMBL/GenBank/DDBJ whole genome shotgun (WGS) entry which is preliminary data.</text>
</comment>
<evidence type="ECO:0000313" key="5">
    <source>
        <dbReference type="Proteomes" id="UP000017842"/>
    </source>
</evidence>
<dbReference type="InterPro" id="IPR050595">
    <property type="entry name" value="Bact_response_regulator"/>
</dbReference>
<dbReference type="AlphaFoldDB" id="V5E016"/>
<dbReference type="PANTHER" id="PTHR44591:SF3">
    <property type="entry name" value="RESPONSE REGULATORY DOMAIN-CONTAINING PROTEIN"/>
    <property type="match status" value="1"/>
</dbReference>
<reference evidence="4 5" key="1">
    <citation type="journal article" date="2013" name="Genome Announc.">
        <title>Draft Genome Sequence of the Methanotrophic Gammaproteobacterium Methyloglobulus morosus DSM 22980 Strain KoM1.</title>
        <authorList>
            <person name="Poehlein A."/>
            <person name="Deutzmann J.S."/>
            <person name="Daniel R."/>
            <person name="Simeonova D.D."/>
        </authorList>
    </citation>
    <scope>NUCLEOTIDE SEQUENCE [LARGE SCALE GENOMIC DNA]</scope>
    <source>
        <strain evidence="4 5">KoM1</strain>
    </source>
</reference>
<evidence type="ECO:0000256" key="1">
    <source>
        <dbReference type="ARBA" id="ARBA00022553"/>
    </source>
</evidence>
<dbReference type="SMART" id="SM00448">
    <property type="entry name" value="REC"/>
    <property type="match status" value="1"/>
</dbReference>
<dbReference type="RefSeq" id="WP_023494141.1">
    <property type="nucleotide sequence ID" value="NZ_AYLO01000043.1"/>
</dbReference>
<dbReference type="eggNOG" id="COG0745">
    <property type="taxonomic scope" value="Bacteria"/>
</dbReference>
<dbReference type="PANTHER" id="PTHR44591">
    <property type="entry name" value="STRESS RESPONSE REGULATOR PROTEIN 1"/>
    <property type="match status" value="1"/>
</dbReference>
<protein>
    <submittedName>
        <fullName evidence="4">CheY subfamily protein</fullName>
    </submittedName>
</protein>
<keyword evidence="1 2" id="KW-0597">Phosphoprotein</keyword>
<name>V5E016_9GAMM</name>
<organism evidence="4 5">
    <name type="scientific">Methyloglobulus morosus KoM1</name>
    <dbReference type="NCBI Taxonomy" id="1116472"/>
    <lineage>
        <taxon>Bacteria</taxon>
        <taxon>Pseudomonadati</taxon>
        <taxon>Pseudomonadota</taxon>
        <taxon>Gammaproteobacteria</taxon>
        <taxon>Methylococcales</taxon>
        <taxon>Methylococcaceae</taxon>
        <taxon>Methyloglobulus</taxon>
    </lineage>
</organism>
<feature type="modified residue" description="4-aspartylphosphate" evidence="2">
    <location>
        <position position="73"/>
    </location>
</feature>
<dbReference type="Proteomes" id="UP000017842">
    <property type="component" value="Unassembled WGS sequence"/>
</dbReference>
<feature type="domain" description="Response regulatory" evidence="3">
    <location>
        <begin position="22"/>
        <end position="141"/>
    </location>
</feature>
<gene>
    <name evidence="4" type="ORF">MGMO_44c00410</name>
</gene>
<accession>V5E016</accession>
<dbReference type="Gene3D" id="3.40.50.2300">
    <property type="match status" value="1"/>
</dbReference>
<dbReference type="Pfam" id="PF00072">
    <property type="entry name" value="Response_reg"/>
    <property type="match status" value="1"/>
</dbReference>
<keyword evidence="5" id="KW-1185">Reference proteome</keyword>
<dbReference type="PATRIC" id="fig|1116472.3.peg.1311"/>
<dbReference type="InterPro" id="IPR011006">
    <property type="entry name" value="CheY-like_superfamily"/>
</dbReference>
<dbReference type="OrthoDB" id="9800897at2"/>
<sequence>MGTNNPKSASSNPGNTQMLGFRALIVDDYPPFQEMLASSLGTLTHIKEIDFADSGENAIEKAEATHYDLIFLDVMMPPGIDGYETCTRLRDNPAYKKTPIIMVSGNDSPFDEVKGVISGCTTYITKPIQIEPFLQLSNRVLNWLNSTKT</sequence>
<evidence type="ECO:0000259" key="3">
    <source>
        <dbReference type="PROSITE" id="PS50110"/>
    </source>
</evidence>
<evidence type="ECO:0000313" key="4">
    <source>
        <dbReference type="EMBL" id="ESS72891.1"/>
    </source>
</evidence>
<dbReference type="STRING" id="1116472.MGMO_44c00410"/>
<dbReference type="InterPro" id="IPR001789">
    <property type="entry name" value="Sig_transdc_resp-reg_receiver"/>
</dbReference>
<proteinExistence type="predicted"/>